<gene>
    <name evidence="1" type="ORF">PPRIM_AZ9-3.1.T1380057</name>
</gene>
<keyword evidence="2" id="KW-1185">Reference proteome</keyword>
<dbReference type="AlphaFoldDB" id="A0A8S1Q0K9"/>
<dbReference type="OMA" id="QMKHSIS"/>
<accession>A0A8S1Q0K9</accession>
<sequence length="134" mass="15757">MQTKENNSSLSTKYIKSDGIRKLTDLTNYDTIKQQQKMQMKHSISNQYQKILGRLPDAKFFNPKSESYVSYPCYNEKYLQFPKEILNKLKKRTQDDDCDTDEEVKQHSVNHNVTEILKSLSSINKKSYNSSDYL</sequence>
<proteinExistence type="predicted"/>
<dbReference type="Proteomes" id="UP000688137">
    <property type="component" value="Unassembled WGS sequence"/>
</dbReference>
<evidence type="ECO:0000313" key="1">
    <source>
        <dbReference type="EMBL" id="CAD8108785.1"/>
    </source>
</evidence>
<evidence type="ECO:0000313" key="2">
    <source>
        <dbReference type="Proteomes" id="UP000688137"/>
    </source>
</evidence>
<protein>
    <submittedName>
        <fullName evidence="1">Uncharacterized protein</fullName>
    </submittedName>
</protein>
<organism evidence="1 2">
    <name type="scientific">Paramecium primaurelia</name>
    <dbReference type="NCBI Taxonomy" id="5886"/>
    <lineage>
        <taxon>Eukaryota</taxon>
        <taxon>Sar</taxon>
        <taxon>Alveolata</taxon>
        <taxon>Ciliophora</taxon>
        <taxon>Intramacronucleata</taxon>
        <taxon>Oligohymenophorea</taxon>
        <taxon>Peniculida</taxon>
        <taxon>Parameciidae</taxon>
        <taxon>Paramecium</taxon>
    </lineage>
</organism>
<comment type="caution">
    <text evidence="1">The sequence shown here is derived from an EMBL/GenBank/DDBJ whole genome shotgun (WGS) entry which is preliminary data.</text>
</comment>
<dbReference type="EMBL" id="CAJJDM010000142">
    <property type="protein sequence ID" value="CAD8108785.1"/>
    <property type="molecule type" value="Genomic_DNA"/>
</dbReference>
<name>A0A8S1Q0K9_PARPR</name>
<reference evidence="1" key="1">
    <citation type="submission" date="2021-01" db="EMBL/GenBank/DDBJ databases">
        <authorList>
            <consortium name="Genoscope - CEA"/>
            <person name="William W."/>
        </authorList>
    </citation>
    <scope>NUCLEOTIDE SEQUENCE</scope>
</reference>